<feature type="compositionally biased region" description="Gly residues" evidence="1">
    <location>
        <begin position="15"/>
        <end position="37"/>
    </location>
</feature>
<feature type="compositionally biased region" description="Basic and acidic residues" evidence="1">
    <location>
        <begin position="1"/>
        <end position="10"/>
    </location>
</feature>
<organism evidence="2">
    <name type="scientific">Tanacetum cinerariifolium</name>
    <name type="common">Dalmatian daisy</name>
    <name type="synonym">Chrysanthemum cinerariifolium</name>
    <dbReference type="NCBI Taxonomy" id="118510"/>
    <lineage>
        <taxon>Eukaryota</taxon>
        <taxon>Viridiplantae</taxon>
        <taxon>Streptophyta</taxon>
        <taxon>Embryophyta</taxon>
        <taxon>Tracheophyta</taxon>
        <taxon>Spermatophyta</taxon>
        <taxon>Magnoliopsida</taxon>
        <taxon>eudicotyledons</taxon>
        <taxon>Gunneridae</taxon>
        <taxon>Pentapetalae</taxon>
        <taxon>asterids</taxon>
        <taxon>campanulids</taxon>
        <taxon>Asterales</taxon>
        <taxon>Asteraceae</taxon>
        <taxon>Asteroideae</taxon>
        <taxon>Anthemideae</taxon>
        <taxon>Anthemidinae</taxon>
        <taxon>Tanacetum</taxon>
    </lineage>
</organism>
<evidence type="ECO:0000256" key="1">
    <source>
        <dbReference type="SAM" id="MobiDB-lite"/>
    </source>
</evidence>
<name>A0A699S314_TANCI</name>
<reference evidence="2" key="1">
    <citation type="journal article" date="2019" name="Sci. Rep.">
        <title>Draft genome of Tanacetum cinerariifolium, the natural source of mosquito coil.</title>
        <authorList>
            <person name="Yamashiro T."/>
            <person name="Shiraishi A."/>
            <person name="Satake H."/>
            <person name="Nakayama K."/>
        </authorList>
    </citation>
    <scope>NUCLEOTIDE SEQUENCE</scope>
</reference>
<feature type="region of interest" description="Disordered" evidence="1">
    <location>
        <begin position="1"/>
        <end position="41"/>
    </location>
</feature>
<gene>
    <name evidence="2" type="ORF">Tci_863752</name>
</gene>
<protein>
    <submittedName>
        <fullName evidence="2">Uncharacterized protein</fullName>
    </submittedName>
</protein>
<dbReference type="AlphaFoldDB" id="A0A699S314"/>
<comment type="caution">
    <text evidence="2">The sequence shown here is derived from an EMBL/GenBank/DDBJ whole genome shotgun (WGS) entry which is preliminary data.</text>
</comment>
<dbReference type="EMBL" id="BKCJ011133730">
    <property type="protein sequence ID" value="GFC91782.1"/>
    <property type="molecule type" value="Genomic_DNA"/>
</dbReference>
<evidence type="ECO:0000313" key="2">
    <source>
        <dbReference type="EMBL" id="GFC91782.1"/>
    </source>
</evidence>
<proteinExistence type="predicted"/>
<feature type="non-terminal residue" evidence="2">
    <location>
        <position position="1"/>
    </location>
</feature>
<sequence length="171" mass="16903">LSALRSEDSNCKGGDAAGSGMGRIGGDDGSGGDGICGNGDDNKVSGDGGRIGIAKNLSASSLVKDSVGGWGLKDILAVTRNSGMYPGKSAVGEKAAGSGCSSAGKTSSFDGIYSGYTGFATTYAYGSFGITGSPSTPGDTSPDRPSQALDTVVYVIVESSESDMIVSENTK</sequence>
<accession>A0A699S314</accession>